<accession>A0A6C0FJT6</accession>
<reference evidence="2" key="1">
    <citation type="journal article" date="2020" name="Nature">
        <title>Giant virus diversity and host interactions through global metagenomics.</title>
        <authorList>
            <person name="Schulz F."/>
            <person name="Roux S."/>
            <person name="Paez-Espino D."/>
            <person name="Jungbluth S."/>
            <person name="Walsh D.A."/>
            <person name="Denef V.J."/>
            <person name="McMahon K.D."/>
            <person name="Konstantinidis K.T."/>
            <person name="Eloe-Fadrosh E.A."/>
            <person name="Kyrpides N.C."/>
            <person name="Woyke T."/>
        </authorList>
    </citation>
    <scope>NUCLEOTIDE SEQUENCE</scope>
    <source>
        <strain evidence="2">GVMAG-S-ERX556106-38</strain>
    </source>
</reference>
<proteinExistence type="predicted"/>
<evidence type="ECO:0000256" key="1">
    <source>
        <dbReference type="SAM" id="MobiDB-lite"/>
    </source>
</evidence>
<organism evidence="2">
    <name type="scientific">viral metagenome</name>
    <dbReference type="NCBI Taxonomy" id="1070528"/>
    <lineage>
        <taxon>unclassified sequences</taxon>
        <taxon>metagenomes</taxon>
        <taxon>organismal metagenomes</taxon>
    </lineage>
</organism>
<name>A0A6C0FJT6_9ZZZZ</name>
<dbReference type="EMBL" id="MN738836">
    <property type="protein sequence ID" value="QHT38895.1"/>
    <property type="molecule type" value="Genomic_DNA"/>
</dbReference>
<feature type="compositionally biased region" description="Basic residues" evidence="1">
    <location>
        <begin position="124"/>
        <end position="163"/>
    </location>
</feature>
<protein>
    <submittedName>
        <fullName evidence="2">Uncharacterized protein</fullName>
    </submittedName>
</protein>
<evidence type="ECO:0000313" key="2">
    <source>
        <dbReference type="EMBL" id="QHT38895.1"/>
    </source>
</evidence>
<sequence length="163" mass="18495">MVATASPERIEHSKKCGENVKMHCKKWSQAYGDINTPKGRKGCKANQIKAGVWGEDKSPMCQQDPEDAQNCKHTACAYSEYLTPGDYAGVIDTHINSLESEAKPEQTSFAKRMMARSRLFGGIKSKKRSRKMKKMKKSKKSMRKSRKSRKRKSGKKGKKTRKH</sequence>
<feature type="region of interest" description="Disordered" evidence="1">
    <location>
        <begin position="102"/>
        <end position="163"/>
    </location>
</feature>
<dbReference type="AlphaFoldDB" id="A0A6C0FJT6"/>